<gene>
    <name evidence="2" type="ORF">tinsulaeT_14310</name>
</gene>
<name>A0ABQ6GTT3_9GAMM</name>
<dbReference type="RefSeq" id="WP_284243983.1">
    <property type="nucleotide sequence ID" value="NZ_BSST01000001.1"/>
</dbReference>
<feature type="region of interest" description="Disordered" evidence="1">
    <location>
        <begin position="40"/>
        <end position="59"/>
    </location>
</feature>
<protein>
    <submittedName>
        <fullName evidence="2">Uncharacterized protein</fullName>
    </submittedName>
</protein>
<dbReference type="Proteomes" id="UP001157186">
    <property type="component" value="Unassembled WGS sequence"/>
</dbReference>
<comment type="caution">
    <text evidence="2">The sequence shown here is derived from an EMBL/GenBank/DDBJ whole genome shotgun (WGS) entry which is preliminary data.</text>
</comment>
<organism evidence="2 3">
    <name type="scientific">Thalassotalea insulae</name>
    <dbReference type="NCBI Taxonomy" id="2056778"/>
    <lineage>
        <taxon>Bacteria</taxon>
        <taxon>Pseudomonadati</taxon>
        <taxon>Pseudomonadota</taxon>
        <taxon>Gammaproteobacteria</taxon>
        <taxon>Alteromonadales</taxon>
        <taxon>Colwelliaceae</taxon>
        <taxon>Thalassotalea</taxon>
    </lineage>
</organism>
<reference evidence="2 3" key="1">
    <citation type="submission" date="2023-03" db="EMBL/GenBank/DDBJ databases">
        <title>Draft genome sequence of Thalassotalea insulae KCTC 62186T.</title>
        <authorList>
            <person name="Sawabe T."/>
        </authorList>
    </citation>
    <scope>NUCLEOTIDE SEQUENCE [LARGE SCALE GENOMIC DNA]</scope>
    <source>
        <strain evidence="2 3">KCTC 62186</strain>
    </source>
</reference>
<accession>A0ABQ6GTT3</accession>
<sequence>MDKRKVNRLNTLFEKMVSDDANINERRELDQLYQEYINDGRDHPRRKSLNDSFRKIAMN</sequence>
<dbReference type="EMBL" id="BSST01000001">
    <property type="protein sequence ID" value="GLX78091.1"/>
    <property type="molecule type" value="Genomic_DNA"/>
</dbReference>
<keyword evidence="3" id="KW-1185">Reference proteome</keyword>
<evidence type="ECO:0000313" key="2">
    <source>
        <dbReference type="EMBL" id="GLX78091.1"/>
    </source>
</evidence>
<evidence type="ECO:0000313" key="3">
    <source>
        <dbReference type="Proteomes" id="UP001157186"/>
    </source>
</evidence>
<proteinExistence type="predicted"/>
<evidence type="ECO:0000256" key="1">
    <source>
        <dbReference type="SAM" id="MobiDB-lite"/>
    </source>
</evidence>